<feature type="region of interest" description="Disordered" evidence="6">
    <location>
        <begin position="273"/>
        <end position="308"/>
    </location>
</feature>
<dbReference type="PROSITE" id="PS00539">
    <property type="entry name" value="PYROKININ"/>
    <property type="match status" value="1"/>
</dbReference>
<feature type="compositionally biased region" description="Low complexity" evidence="6">
    <location>
        <begin position="281"/>
        <end position="308"/>
    </location>
</feature>
<protein>
    <submittedName>
        <fullName evidence="8">Uncharacterized protein</fullName>
    </submittedName>
</protein>
<evidence type="ECO:0000256" key="7">
    <source>
        <dbReference type="SAM" id="SignalP"/>
    </source>
</evidence>
<dbReference type="EnsemblMetazoa" id="XM_003245605.3">
    <property type="protein sequence ID" value="XP_003245653.1"/>
    <property type="gene ID" value="LOC100574096"/>
</dbReference>
<keyword evidence="7" id="KW-0732">Signal</keyword>
<evidence type="ECO:0000313" key="8">
    <source>
        <dbReference type="EnsemblMetazoa" id="XP_003245653.1"/>
    </source>
</evidence>
<reference evidence="8" key="2">
    <citation type="submission" date="2022-06" db="UniProtKB">
        <authorList>
            <consortium name="EnsemblMetazoa"/>
        </authorList>
    </citation>
    <scope>IDENTIFICATION</scope>
</reference>
<keyword evidence="9" id="KW-1185">Reference proteome</keyword>
<comment type="subcellular location">
    <subcellularLocation>
        <location evidence="1">Secreted</location>
    </subcellularLocation>
</comment>
<dbReference type="InterPro" id="IPR001484">
    <property type="entry name" value="Pyrokinin_CS"/>
</dbReference>
<dbReference type="Proteomes" id="UP000007819">
    <property type="component" value="Chromosome A3"/>
</dbReference>
<dbReference type="GO" id="GO:0007218">
    <property type="term" value="P:neuropeptide signaling pathway"/>
    <property type="evidence" value="ECO:0007669"/>
    <property type="project" value="UniProtKB-KW"/>
</dbReference>
<sequence length="308" mass="32841">MCTVCYLWFILACSLLMTNANILNDLQEAQKFMEQLDYDYSAVVADAAAAAAQQRPVADLLWYDYGGGSGISGGVGRGESGGGSSGAGYFGGGFPVTGVQATPLFGADKRGGTTQSSNGGIWFGPRLGRRKRRGGSPFSGSVVHPVDGNAIGPAASSLLQQNPLAAGSTSAAAEQAAVSDLINNVPWVLVPIIDNSLYNQIQMKQNARNGRSSEEDDDDVASRSRHSARSPPYSPPFSPRLGRQAVMAQPQVPRLGRETLLYRRDARNALYQQSNATLLKQQRQQQQQQQQHSPQTAAESAAARRQAV</sequence>
<keyword evidence="5" id="KW-0527">Neuropeptide</keyword>
<dbReference type="OrthoDB" id="6630231at2759"/>
<feature type="region of interest" description="Disordered" evidence="6">
    <location>
        <begin position="204"/>
        <end position="252"/>
    </location>
</feature>
<dbReference type="GO" id="GO:0005184">
    <property type="term" value="F:neuropeptide hormone activity"/>
    <property type="evidence" value="ECO:0007669"/>
    <property type="project" value="InterPro"/>
</dbReference>
<evidence type="ECO:0000256" key="2">
    <source>
        <dbReference type="ARBA" id="ARBA00007714"/>
    </source>
</evidence>
<dbReference type="KEGG" id="api:100574096"/>
<evidence type="ECO:0000313" key="9">
    <source>
        <dbReference type="Proteomes" id="UP000007819"/>
    </source>
</evidence>
<feature type="chain" id="PRO_5035775484" evidence="7">
    <location>
        <begin position="21"/>
        <end position="308"/>
    </location>
</feature>
<evidence type="ECO:0000256" key="4">
    <source>
        <dbReference type="ARBA" id="ARBA00022815"/>
    </source>
</evidence>
<dbReference type="AlphaFoldDB" id="A0A8R2A972"/>
<dbReference type="GO" id="GO:0005576">
    <property type="term" value="C:extracellular region"/>
    <property type="evidence" value="ECO:0007669"/>
    <property type="project" value="UniProtKB-SubCell"/>
</dbReference>
<feature type="signal peptide" evidence="7">
    <location>
        <begin position="1"/>
        <end position="20"/>
    </location>
</feature>
<feature type="region of interest" description="Disordered" evidence="6">
    <location>
        <begin position="110"/>
        <end position="141"/>
    </location>
</feature>
<evidence type="ECO:0000256" key="5">
    <source>
        <dbReference type="ARBA" id="ARBA00023320"/>
    </source>
</evidence>
<proteinExistence type="inferred from homology"/>
<evidence type="ECO:0000256" key="6">
    <source>
        <dbReference type="SAM" id="MobiDB-lite"/>
    </source>
</evidence>
<comment type="similarity">
    <text evidence="2">Belongs to the pyrokinin family.</text>
</comment>
<keyword evidence="4" id="KW-0027">Amidation</keyword>
<accession>A0A8R2A972</accession>
<keyword evidence="3" id="KW-0964">Secreted</keyword>
<evidence type="ECO:0000256" key="1">
    <source>
        <dbReference type="ARBA" id="ARBA00004613"/>
    </source>
</evidence>
<organism evidence="8 9">
    <name type="scientific">Acyrthosiphon pisum</name>
    <name type="common">Pea aphid</name>
    <dbReference type="NCBI Taxonomy" id="7029"/>
    <lineage>
        <taxon>Eukaryota</taxon>
        <taxon>Metazoa</taxon>
        <taxon>Ecdysozoa</taxon>
        <taxon>Arthropoda</taxon>
        <taxon>Hexapoda</taxon>
        <taxon>Insecta</taxon>
        <taxon>Pterygota</taxon>
        <taxon>Neoptera</taxon>
        <taxon>Paraneoptera</taxon>
        <taxon>Hemiptera</taxon>
        <taxon>Sternorrhyncha</taxon>
        <taxon>Aphidomorpha</taxon>
        <taxon>Aphidoidea</taxon>
        <taxon>Aphididae</taxon>
        <taxon>Macrosiphini</taxon>
        <taxon>Acyrthosiphon</taxon>
    </lineage>
</organism>
<dbReference type="GeneID" id="100574096"/>
<evidence type="ECO:0000256" key="3">
    <source>
        <dbReference type="ARBA" id="ARBA00022525"/>
    </source>
</evidence>
<reference evidence="9" key="1">
    <citation type="submission" date="2010-06" db="EMBL/GenBank/DDBJ databases">
        <authorList>
            <person name="Jiang H."/>
            <person name="Abraham K."/>
            <person name="Ali S."/>
            <person name="Alsbrooks S.L."/>
            <person name="Anim B.N."/>
            <person name="Anosike U.S."/>
            <person name="Attaway T."/>
            <person name="Bandaranaike D.P."/>
            <person name="Battles P.K."/>
            <person name="Bell S.N."/>
            <person name="Bell A.V."/>
            <person name="Beltran B."/>
            <person name="Bickham C."/>
            <person name="Bustamante Y."/>
            <person name="Caleb T."/>
            <person name="Canada A."/>
            <person name="Cardenas V."/>
            <person name="Carter K."/>
            <person name="Chacko J."/>
            <person name="Chandrabose M.N."/>
            <person name="Chavez D."/>
            <person name="Chavez A."/>
            <person name="Chen L."/>
            <person name="Chu H.-S."/>
            <person name="Claassen K.J."/>
            <person name="Cockrell R."/>
            <person name="Collins M."/>
            <person name="Cooper J.A."/>
            <person name="Cree A."/>
            <person name="Curry S.M."/>
            <person name="Da Y."/>
            <person name="Dao M.D."/>
            <person name="Das B."/>
            <person name="Davila M.-L."/>
            <person name="Davy-Carroll L."/>
            <person name="Denson S."/>
            <person name="Dinh H."/>
            <person name="Ebong V.E."/>
            <person name="Edwards J.R."/>
            <person name="Egan A."/>
            <person name="El-Daye J."/>
            <person name="Escobedo L."/>
            <person name="Fernandez S."/>
            <person name="Fernando P.R."/>
            <person name="Flagg N."/>
            <person name="Forbes L.D."/>
            <person name="Fowler R.G."/>
            <person name="Fu Q."/>
            <person name="Gabisi R.A."/>
            <person name="Ganer J."/>
            <person name="Garbino Pronczuk A."/>
            <person name="Garcia R.M."/>
            <person name="Garner T."/>
            <person name="Garrett T.E."/>
            <person name="Gonzalez D.A."/>
            <person name="Hamid H."/>
            <person name="Hawkins E.S."/>
            <person name="Hirani K."/>
            <person name="Hogues M.E."/>
            <person name="Hollins B."/>
            <person name="Hsiao C.-H."/>
            <person name="Jabil R."/>
            <person name="James M.L."/>
            <person name="Jhangiani S.N."/>
            <person name="Johnson B."/>
            <person name="Johnson Q."/>
            <person name="Joshi V."/>
            <person name="Kalu J.B."/>
            <person name="Kam C."/>
            <person name="Kashfia A."/>
            <person name="Keebler J."/>
            <person name="Kisamo H."/>
            <person name="Kovar C.L."/>
            <person name="Lago L.A."/>
            <person name="Lai C.-Y."/>
            <person name="Laidlaw J."/>
            <person name="Lara F."/>
            <person name="Le T.-K."/>
            <person name="Lee S.L."/>
            <person name="Legall F.H."/>
            <person name="Lemon S.J."/>
            <person name="Lewis L.R."/>
            <person name="Li B."/>
            <person name="Liu Y."/>
            <person name="Liu Y.-S."/>
            <person name="Lopez J."/>
            <person name="Lozado R.J."/>
            <person name="Lu J."/>
            <person name="Madu R.C."/>
            <person name="Maheshwari M."/>
            <person name="Maheshwari R."/>
            <person name="Malloy K."/>
            <person name="Martinez E."/>
            <person name="Mathew T."/>
            <person name="Mercado I.C."/>
            <person name="Mercado C."/>
            <person name="Meyer B."/>
            <person name="Montgomery K."/>
            <person name="Morgan M.B."/>
            <person name="Munidasa M."/>
            <person name="Nazareth L.V."/>
            <person name="Nelson J."/>
            <person name="Ng B.M."/>
            <person name="Nguyen N.B."/>
            <person name="Nguyen P.Q."/>
            <person name="Nguyen T."/>
            <person name="Obregon M."/>
            <person name="Okwuonu G.O."/>
            <person name="Onwere C.G."/>
            <person name="Orozco G."/>
            <person name="Parra A."/>
            <person name="Patel S."/>
            <person name="Patil S."/>
            <person name="Perez A."/>
            <person name="Perez Y."/>
            <person name="Pham C."/>
            <person name="Primus E.L."/>
            <person name="Pu L.-L."/>
            <person name="Puazo M."/>
            <person name="Qin X."/>
            <person name="Quiroz J.B."/>
            <person name="Reese J."/>
            <person name="Richards S."/>
            <person name="Rives C.M."/>
            <person name="Robberts R."/>
            <person name="Ruiz S.J."/>
            <person name="Ruiz M.J."/>
            <person name="Santibanez J."/>
            <person name="Schneider B.W."/>
            <person name="Sisson I."/>
            <person name="Smith M."/>
            <person name="Sodergren E."/>
            <person name="Song X.-Z."/>
            <person name="Song B.B."/>
            <person name="Summersgill H."/>
            <person name="Thelus R."/>
            <person name="Thornton R.D."/>
            <person name="Trejos Z.Y."/>
            <person name="Usmani K."/>
            <person name="Vattathil S."/>
            <person name="Villasana D."/>
            <person name="Walker D.L."/>
            <person name="Wang S."/>
            <person name="Wang K."/>
            <person name="White C.S."/>
            <person name="Williams A.C."/>
            <person name="Williamson J."/>
            <person name="Wilson K."/>
            <person name="Woghiren I.O."/>
            <person name="Woodworth J.R."/>
            <person name="Worley K.C."/>
            <person name="Wright R.A."/>
            <person name="Wu W."/>
            <person name="Young L."/>
            <person name="Zhang L."/>
            <person name="Zhang J."/>
            <person name="Zhu Y."/>
            <person name="Muzny D.M."/>
            <person name="Weinstock G."/>
            <person name="Gibbs R.A."/>
        </authorList>
    </citation>
    <scope>NUCLEOTIDE SEQUENCE [LARGE SCALE GENOMIC DNA]</scope>
    <source>
        <strain evidence="9">LSR1</strain>
    </source>
</reference>
<name>A0A8R2A972_ACYPI</name>
<dbReference type="RefSeq" id="XP_003245653.1">
    <property type="nucleotide sequence ID" value="XM_003245605.3"/>
</dbReference>